<dbReference type="OMA" id="MLVITEM"/>
<accession>A0A023AXE2</accession>
<feature type="compositionally biased region" description="Basic residues" evidence="1">
    <location>
        <begin position="358"/>
        <end position="367"/>
    </location>
</feature>
<dbReference type="AlphaFoldDB" id="A0A023AXE2"/>
<keyword evidence="4" id="KW-1185">Reference proteome</keyword>
<feature type="compositionally biased region" description="Low complexity" evidence="1">
    <location>
        <begin position="338"/>
        <end position="353"/>
    </location>
</feature>
<dbReference type="PROSITE" id="PS50994">
    <property type="entry name" value="INTEGRASE"/>
    <property type="match status" value="1"/>
</dbReference>
<dbReference type="EMBL" id="AFNH02001633">
    <property type="protein sequence ID" value="EZG42910.1"/>
    <property type="molecule type" value="Genomic_DNA"/>
</dbReference>
<dbReference type="GeneID" id="22916478"/>
<name>A0A023AXE2_GRENI</name>
<dbReference type="VEuPathDB" id="CryptoDB:GNI_209170"/>
<evidence type="ECO:0000313" key="3">
    <source>
        <dbReference type="EMBL" id="EZG42910.1"/>
    </source>
</evidence>
<gene>
    <name evidence="3" type="ORF">GNI_209170</name>
</gene>
<evidence type="ECO:0000256" key="1">
    <source>
        <dbReference type="SAM" id="MobiDB-lite"/>
    </source>
</evidence>
<dbReference type="OrthoDB" id="2273864at2759"/>
<dbReference type="InterPro" id="IPR012337">
    <property type="entry name" value="RNaseH-like_sf"/>
</dbReference>
<dbReference type="GO" id="GO:0015074">
    <property type="term" value="P:DNA integration"/>
    <property type="evidence" value="ECO:0007669"/>
    <property type="project" value="InterPro"/>
</dbReference>
<proteinExistence type="predicted"/>
<dbReference type="Pfam" id="PF00665">
    <property type="entry name" value="rve"/>
    <property type="match status" value="1"/>
</dbReference>
<dbReference type="InterPro" id="IPR050951">
    <property type="entry name" value="Retrovirus_Pol_polyprotein"/>
</dbReference>
<dbReference type="SUPFAM" id="SSF53098">
    <property type="entry name" value="Ribonuclease H-like"/>
    <property type="match status" value="1"/>
</dbReference>
<sequence length="367" mass="42529">MERTQGLSRAFPLGEIFEAVHIDFWQTRGEGRPIMTMIDRTSRWVEAAVVPDKSAHWAAATFIRQWVTRYGVPKQLICDNDKAFTSVIMKELLDLLGTNLVTTTPYHPEGNGPVESFHRQLRKHYERIRGESMRGEEESLALAMFLYRTAHHTTLGMTPGRWLFGVEPTIPEERELVGTLRNPNLQRIEWLAKTREETIERMQAEAQQRADRRNERRRGGHLEKGDIVLVRDPTVHERGWGFPHRVVKVSKAGHGAHVEDIVTGHREHRHAGVLRRVTAPLDEHQLGKWVEEYRRGGIQINRDDLQRKLGQQPEYYELSSDNEEEPGEQTTMGRNNSEEPPTLEVPTTEELTPIQGSTRRKRRRREE</sequence>
<dbReference type="RefSeq" id="XP_011133814.1">
    <property type="nucleotide sequence ID" value="XM_011135512.1"/>
</dbReference>
<dbReference type="eggNOG" id="KOG0017">
    <property type="taxonomic scope" value="Eukaryota"/>
</dbReference>
<feature type="domain" description="Integrase catalytic" evidence="2">
    <location>
        <begin position="8"/>
        <end position="167"/>
    </location>
</feature>
<dbReference type="Proteomes" id="UP000019763">
    <property type="component" value="Unassembled WGS sequence"/>
</dbReference>
<evidence type="ECO:0000259" key="2">
    <source>
        <dbReference type="PROSITE" id="PS50994"/>
    </source>
</evidence>
<dbReference type="InterPro" id="IPR036397">
    <property type="entry name" value="RNaseH_sf"/>
</dbReference>
<protein>
    <submittedName>
        <fullName evidence="3">Integrase core domain protein</fullName>
    </submittedName>
</protein>
<organism evidence="3 4">
    <name type="scientific">Gregarina niphandrodes</name>
    <name type="common">Septate eugregarine</name>
    <dbReference type="NCBI Taxonomy" id="110365"/>
    <lineage>
        <taxon>Eukaryota</taxon>
        <taxon>Sar</taxon>
        <taxon>Alveolata</taxon>
        <taxon>Apicomplexa</taxon>
        <taxon>Conoidasida</taxon>
        <taxon>Gregarinasina</taxon>
        <taxon>Eugregarinorida</taxon>
        <taxon>Gregarinidae</taxon>
        <taxon>Gregarina</taxon>
    </lineage>
</organism>
<dbReference type="PANTHER" id="PTHR37984">
    <property type="entry name" value="PROTEIN CBG26694"/>
    <property type="match status" value="1"/>
</dbReference>
<dbReference type="InterPro" id="IPR001584">
    <property type="entry name" value="Integrase_cat-core"/>
</dbReference>
<comment type="caution">
    <text evidence="3">The sequence shown here is derived from an EMBL/GenBank/DDBJ whole genome shotgun (WGS) entry which is preliminary data.</text>
</comment>
<dbReference type="PANTHER" id="PTHR37984:SF5">
    <property type="entry name" value="PROTEIN NYNRIN-LIKE"/>
    <property type="match status" value="1"/>
</dbReference>
<evidence type="ECO:0000313" key="4">
    <source>
        <dbReference type="Proteomes" id="UP000019763"/>
    </source>
</evidence>
<dbReference type="GO" id="GO:0003676">
    <property type="term" value="F:nucleic acid binding"/>
    <property type="evidence" value="ECO:0007669"/>
    <property type="project" value="InterPro"/>
</dbReference>
<reference evidence="3" key="1">
    <citation type="submission" date="2013-12" db="EMBL/GenBank/DDBJ databases">
        <authorList>
            <person name="Omoto C.K."/>
            <person name="Sibley D."/>
            <person name="Venepally P."/>
            <person name="Hadjithomas M."/>
            <person name="Karamycheva S."/>
            <person name="Brunk B."/>
            <person name="Roos D."/>
            <person name="Caler E."/>
            <person name="Lorenzi H."/>
        </authorList>
    </citation>
    <scope>NUCLEOTIDE SEQUENCE</scope>
</reference>
<feature type="region of interest" description="Disordered" evidence="1">
    <location>
        <begin position="316"/>
        <end position="367"/>
    </location>
</feature>
<dbReference type="Gene3D" id="3.30.420.10">
    <property type="entry name" value="Ribonuclease H-like superfamily/Ribonuclease H"/>
    <property type="match status" value="1"/>
</dbReference>